<sequence length="99" mass="11572">MENAQYSIDFNGTILYFDGCTLVNAVYEEETEEVEFGEDWFIDEAGERIDIVIKEDERHPYDESDSTLYAYVKIEDEIVKKLQIFKYASGTSYLEVDDN</sequence>
<accession>A0A2W4S0Z0</accession>
<gene>
    <name evidence="1" type="ORF">DM484_29410</name>
</gene>
<comment type="caution">
    <text evidence="1">The sequence shown here is derived from an EMBL/GenBank/DDBJ whole genome shotgun (WGS) entry which is preliminary data.</text>
</comment>
<name>A0A2W4S0Z0_9GAMM</name>
<dbReference type="EMBL" id="QJPH01000573">
    <property type="protein sequence ID" value="PZN69620.1"/>
    <property type="molecule type" value="Genomic_DNA"/>
</dbReference>
<protein>
    <submittedName>
        <fullName evidence="1">Uncharacterized protein</fullName>
    </submittedName>
</protein>
<evidence type="ECO:0000313" key="2">
    <source>
        <dbReference type="Proteomes" id="UP000249396"/>
    </source>
</evidence>
<evidence type="ECO:0000313" key="1">
    <source>
        <dbReference type="EMBL" id="PZN69620.1"/>
    </source>
</evidence>
<dbReference type="AlphaFoldDB" id="A0A2W4S0Z0"/>
<dbReference type="Proteomes" id="UP000249396">
    <property type="component" value="Unassembled WGS sequence"/>
</dbReference>
<reference evidence="1 2" key="1">
    <citation type="journal article" date="2018" name="Aquat. Microb. Ecol.">
        <title>Gammaproteobacterial methanotrophs dominate.</title>
        <authorList>
            <person name="Rissanen A.J."/>
            <person name="Saarenheimo J."/>
            <person name="Tiirola M."/>
            <person name="Peura S."/>
            <person name="Aalto S.L."/>
            <person name="Karvinen A."/>
            <person name="Nykanen H."/>
        </authorList>
    </citation>
    <scope>NUCLEOTIDE SEQUENCE [LARGE SCALE GENOMIC DNA]</scope>
    <source>
        <strain evidence="1">AMbin10</strain>
    </source>
</reference>
<organism evidence="1 2">
    <name type="scientific">Candidatus Methylumidiphilus alinenensis</name>
    <dbReference type="NCBI Taxonomy" id="2202197"/>
    <lineage>
        <taxon>Bacteria</taxon>
        <taxon>Pseudomonadati</taxon>
        <taxon>Pseudomonadota</taxon>
        <taxon>Gammaproteobacteria</taxon>
        <taxon>Methylococcales</taxon>
        <taxon>Candidatus Methylumidiphilus</taxon>
    </lineage>
</organism>
<proteinExistence type="predicted"/>